<dbReference type="Gene3D" id="1.10.10.60">
    <property type="entry name" value="Homeodomain-like"/>
    <property type="match status" value="1"/>
</dbReference>
<dbReference type="PANTHER" id="PTHR23022:SF135">
    <property type="entry name" value="SI:DKEY-77F5.3"/>
    <property type="match status" value="1"/>
</dbReference>
<organism evidence="2 3">
    <name type="scientific">Odynerus spinipes</name>
    <dbReference type="NCBI Taxonomy" id="1348599"/>
    <lineage>
        <taxon>Eukaryota</taxon>
        <taxon>Metazoa</taxon>
        <taxon>Ecdysozoa</taxon>
        <taxon>Arthropoda</taxon>
        <taxon>Hexapoda</taxon>
        <taxon>Insecta</taxon>
        <taxon>Pterygota</taxon>
        <taxon>Neoptera</taxon>
        <taxon>Endopterygota</taxon>
        <taxon>Hymenoptera</taxon>
        <taxon>Apocrita</taxon>
        <taxon>Aculeata</taxon>
        <taxon>Vespoidea</taxon>
        <taxon>Vespidae</taxon>
        <taxon>Eumeninae</taxon>
        <taxon>Odynerus</taxon>
    </lineage>
</organism>
<name>A0AAD9VK60_9HYME</name>
<dbReference type="EMBL" id="JAIFRP010001623">
    <property type="protein sequence ID" value="KAK2577741.1"/>
    <property type="molecule type" value="Genomic_DNA"/>
</dbReference>
<evidence type="ECO:0000313" key="2">
    <source>
        <dbReference type="EMBL" id="KAK2577741.1"/>
    </source>
</evidence>
<evidence type="ECO:0000259" key="1">
    <source>
        <dbReference type="Pfam" id="PF13358"/>
    </source>
</evidence>
<keyword evidence="3" id="KW-1185">Reference proteome</keyword>
<dbReference type="GO" id="GO:0003676">
    <property type="term" value="F:nucleic acid binding"/>
    <property type="evidence" value="ECO:0007669"/>
    <property type="project" value="InterPro"/>
</dbReference>
<reference evidence="2" key="2">
    <citation type="journal article" date="2023" name="Commun. Biol.">
        <title>Intrasexual cuticular hydrocarbon dimorphism in a wasp sheds light on hydrocarbon biosynthesis genes in Hymenoptera.</title>
        <authorList>
            <person name="Moris V.C."/>
            <person name="Podsiadlowski L."/>
            <person name="Martin S."/>
            <person name="Oeyen J.P."/>
            <person name="Donath A."/>
            <person name="Petersen M."/>
            <person name="Wilbrandt J."/>
            <person name="Misof B."/>
            <person name="Liedtke D."/>
            <person name="Thamm M."/>
            <person name="Scheiner R."/>
            <person name="Schmitt T."/>
            <person name="Niehuis O."/>
        </authorList>
    </citation>
    <scope>NUCLEOTIDE SEQUENCE</scope>
    <source>
        <strain evidence="2">GBR_01_08_01A</strain>
    </source>
</reference>
<dbReference type="AlphaFoldDB" id="A0AAD9VK60"/>
<accession>A0AAD9VK60</accession>
<dbReference type="Pfam" id="PF13358">
    <property type="entry name" value="DDE_3"/>
    <property type="match status" value="1"/>
</dbReference>
<dbReference type="InterPro" id="IPR052338">
    <property type="entry name" value="Transposase_5"/>
</dbReference>
<reference evidence="2" key="1">
    <citation type="submission" date="2021-08" db="EMBL/GenBank/DDBJ databases">
        <authorList>
            <person name="Misof B."/>
            <person name="Oliver O."/>
            <person name="Podsiadlowski L."/>
            <person name="Donath A."/>
            <person name="Peters R."/>
            <person name="Mayer C."/>
            <person name="Rust J."/>
            <person name="Gunkel S."/>
            <person name="Lesny P."/>
            <person name="Martin S."/>
            <person name="Oeyen J.P."/>
            <person name="Petersen M."/>
            <person name="Panagiotis P."/>
            <person name="Wilbrandt J."/>
            <person name="Tanja T."/>
        </authorList>
    </citation>
    <scope>NUCLEOTIDE SEQUENCE</scope>
    <source>
        <strain evidence="2">GBR_01_08_01A</strain>
        <tissue evidence="2">Thorax + abdomen</tissue>
    </source>
</reference>
<protein>
    <recommendedName>
        <fullName evidence="1">Tc1-like transposase DDE domain-containing protein</fullName>
    </recommendedName>
</protein>
<proteinExistence type="predicted"/>
<dbReference type="InterPro" id="IPR038717">
    <property type="entry name" value="Tc1-like_DDE_dom"/>
</dbReference>
<evidence type="ECO:0000313" key="3">
    <source>
        <dbReference type="Proteomes" id="UP001258017"/>
    </source>
</evidence>
<dbReference type="InterPro" id="IPR036397">
    <property type="entry name" value="RNaseH_sf"/>
</dbReference>
<gene>
    <name evidence="2" type="ORF">KPH14_000741</name>
</gene>
<dbReference type="Proteomes" id="UP001258017">
    <property type="component" value="Unassembled WGS sequence"/>
</dbReference>
<sequence>MPRGTQLSDIEKQRIIDLKSCGKSQRQIASMINLSQSVRPTRFLSTVKRAVLREISKTGTSSSKIVGRVNLKCDSSLVRKWVAHSGRSKYHKCLRKPALKKRHIDARLKFCEKFIQKRNMWKHVIWLDGFNYYWHDLRKERRVMSRRAQGGGSVMIWAAFKKNCKSEIAFLNGRLNATGYQNMLYDYLLPFITLIEDDKTIFQQDNAPIHTASSTKKWFQEFGIELLPWSALGPDLNPIENLWGILARKVYDQEKPPIESIAELKKKNTIFLGRYSK</sequence>
<comment type="caution">
    <text evidence="2">The sequence shown here is derived from an EMBL/GenBank/DDBJ whole genome shotgun (WGS) entry which is preliminary data.</text>
</comment>
<dbReference type="PANTHER" id="PTHR23022">
    <property type="entry name" value="TRANSPOSABLE ELEMENT-RELATED"/>
    <property type="match status" value="1"/>
</dbReference>
<feature type="domain" description="Tc1-like transposase DDE" evidence="1">
    <location>
        <begin position="145"/>
        <end position="254"/>
    </location>
</feature>
<dbReference type="Gene3D" id="3.30.420.10">
    <property type="entry name" value="Ribonuclease H-like superfamily/Ribonuclease H"/>
    <property type="match status" value="1"/>
</dbReference>